<evidence type="ECO:0000256" key="7">
    <source>
        <dbReference type="ARBA" id="ARBA00030291"/>
    </source>
</evidence>
<feature type="binding site" evidence="12">
    <location>
        <position position="342"/>
    </location>
    <ligand>
        <name>Zn(2+)</name>
        <dbReference type="ChEBI" id="CHEBI:29105"/>
        <note>ligand shared between dimeric partners</note>
    </ligand>
</feature>
<dbReference type="PROSITE" id="PS00934">
    <property type="entry name" value="GLYOXALASE_I_1"/>
    <property type="match status" value="2"/>
</dbReference>
<keyword evidence="6" id="KW-0456">Lyase</keyword>
<dbReference type="GO" id="GO:0004462">
    <property type="term" value="F:lactoylglutathione lyase activity"/>
    <property type="evidence" value="ECO:0007669"/>
    <property type="project" value="UniProtKB-EC"/>
</dbReference>
<evidence type="ECO:0000256" key="2">
    <source>
        <dbReference type="ARBA" id="ARBA00010363"/>
    </source>
</evidence>
<dbReference type="Gene3D" id="3.10.180.10">
    <property type="entry name" value="2,3-Dihydroxybiphenyl 1,2-Dioxygenase, domain 1"/>
    <property type="match status" value="2"/>
</dbReference>
<evidence type="ECO:0000256" key="9">
    <source>
        <dbReference type="ARBA" id="ARBA00032460"/>
    </source>
</evidence>
<feature type="domain" description="VOC" evidence="13">
    <location>
        <begin position="55"/>
        <end position="221"/>
    </location>
</feature>
<proteinExistence type="inferred from homology"/>
<keyword evidence="4 12" id="KW-0479">Metal-binding</keyword>
<comment type="cofactor">
    <cofactor evidence="12">
        <name>Zn(2+)</name>
        <dbReference type="ChEBI" id="CHEBI:29105"/>
    </cofactor>
    <text evidence="12">Binds 1 zinc ion per subunit. In the homodimer, two zinc ions are bound between subunits.</text>
</comment>
<sequence>MGAYYVNDNVRIKATGKMGTVTLTNGHAVKVLGTWWHVEEVEPLPYMGSGPYHARFQQTMLRIKDPKKSIPFYEENFGMKLIHWIEFPQWKFTVYFLERPREGQTVPACSMEKTTLENEKYLWTMSGSTLELTHNHGEEMNDNFKVWNGHVGRDGEGANYADEPAARGFGHVAFNCDDVYEACERLEKNGVKFQKKPDEGRMKGLAFALDPDGYWVEIVRREKLGWKEYYNLSQTMLRVKDGPASVEFYTKHLGMTLLRKVDFPQYKFSLYFLASLTPAELADCLPLDPENKHAGGLNPEVPNALTKIAWNQCLELTWNHGTEKDPDFKVHDGNSEPKGFGHIGFIVDNLQESCDRMEAQGVLFKKRPQDGNMRGLAFAYDPNGYWVELVDRTASFSGICSNY</sequence>
<dbReference type="InterPro" id="IPR004361">
    <property type="entry name" value="Glyoxalase_1"/>
</dbReference>
<dbReference type="PANTHER" id="PTHR10374">
    <property type="entry name" value="LACTOYLGLUTATHIONE LYASE GLYOXALASE I"/>
    <property type="match status" value="1"/>
</dbReference>
<feature type="domain" description="VOC" evidence="13">
    <location>
        <begin position="231"/>
        <end position="392"/>
    </location>
</feature>
<evidence type="ECO:0000256" key="1">
    <source>
        <dbReference type="ARBA" id="ARBA00005008"/>
    </source>
</evidence>
<dbReference type="CDD" id="cd07233">
    <property type="entry name" value="GlxI_Zn"/>
    <property type="match status" value="2"/>
</dbReference>
<dbReference type="InterPro" id="IPR018146">
    <property type="entry name" value="Glyoxalase_1_CS"/>
</dbReference>
<feature type="binding site" evidence="12">
    <location>
        <position position="315"/>
    </location>
    <ligand>
        <name>Zn(2+)</name>
        <dbReference type="ChEBI" id="CHEBI:29105"/>
        <note>ligand shared between dimeric partners</note>
    </ligand>
</feature>
<protein>
    <recommendedName>
        <fullName evidence="3">lactoylglutathione lyase</fullName>
        <ecNumber evidence="3">4.4.1.5</ecNumber>
    </recommendedName>
    <alternativeName>
        <fullName evidence="8">Aldoketomutase</fullName>
    </alternativeName>
    <alternativeName>
        <fullName evidence="7">Ketone-aldehyde mutase</fullName>
    </alternativeName>
    <alternativeName>
        <fullName evidence="9">Methylglyoxalase</fullName>
    </alternativeName>
    <alternativeName>
        <fullName evidence="10">S-D-lactoylglutathione methylglyoxal lyase</fullName>
    </alternativeName>
</protein>
<evidence type="ECO:0000259" key="13">
    <source>
        <dbReference type="PROSITE" id="PS51819"/>
    </source>
</evidence>
<evidence type="ECO:0000256" key="5">
    <source>
        <dbReference type="ARBA" id="ARBA00022833"/>
    </source>
</evidence>
<dbReference type="UniPathway" id="UPA00619">
    <property type="reaction ID" value="UER00675"/>
</dbReference>
<feature type="active site" description="Proton donor/acceptor" evidence="11">
    <location>
        <position position="388"/>
    </location>
</feature>
<evidence type="ECO:0000313" key="14">
    <source>
        <dbReference type="EMBL" id="CAE7786977.1"/>
    </source>
</evidence>
<organism evidence="14 15">
    <name type="scientific">Symbiodinium necroappetens</name>
    <dbReference type="NCBI Taxonomy" id="1628268"/>
    <lineage>
        <taxon>Eukaryota</taxon>
        <taxon>Sar</taxon>
        <taxon>Alveolata</taxon>
        <taxon>Dinophyceae</taxon>
        <taxon>Suessiales</taxon>
        <taxon>Symbiodiniaceae</taxon>
        <taxon>Symbiodinium</taxon>
    </lineage>
</organism>
<comment type="similarity">
    <text evidence="2">Belongs to the glyoxalase I family.</text>
</comment>
<reference evidence="14" key="1">
    <citation type="submission" date="2021-02" db="EMBL/GenBank/DDBJ databases">
        <authorList>
            <person name="Dougan E. K."/>
            <person name="Rhodes N."/>
            <person name="Thang M."/>
            <person name="Chan C."/>
        </authorList>
    </citation>
    <scope>NUCLEOTIDE SEQUENCE</scope>
</reference>
<gene>
    <name evidence="14" type="primary">GLO1</name>
    <name evidence="14" type="ORF">SNEC2469_LOCUS23094</name>
</gene>
<name>A0A812YQX1_9DINO</name>
<dbReference type="GO" id="GO:0046872">
    <property type="term" value="F:metal ion binding"/>
    <property type="evidence" value="ECO:0007669"/>
    <property type="project" value="UniProtKB-KW"/>
</dbReference>
<dbReference type="Pfam" id="PF00903">
    <property type="entry name" value="Glyoxalase"/>
    <property type="match status" value="2"/>
</dbReference>
<dbReference type="EC" id="4.4.1.5" evidence="3"/>
<evidence type="ECO:0000256" key="4">
    <source>
        <dbReference type="ARBA" id="ARBA00022723"/>
    </source>
</evidence>
<dbReference type="PROSITE" id="PS51819">
    <property type="entry name" value="VOC"/>
    <property type="match status" value="2"/>
</dbReference>
<dbReference type="InterPro" id="IPR029068">
    <property type="entry name" value="Glyas_Bleomycin-R_OHBP_Dase"/>
</dbReference>
<dbReference type="SUPFAM" id="SSF54593">
    <property type="entry name" value="Glyoxalase/Bleomycin resistance protein/Dihydroxybiphenyl dioxygenase"/>
    <property type="match status" value="2"/>
</dbReference>
<evidence type="ECO:0000256" key="12">
    <source>
        <dbReference type="PIRSR" id="PIRSR604361-3"/>
    </source>
</evidence>
<evidence type="ECO:0000256" key="6">
    <source>
        <dbReference type="ARBA" id="ARBA00023239"/>
    </source>
</evidence>
<comment type="caution">
    <text evidence="14">The sequence shown here is derived from an EMBL/GenBank/DDBJ whole genome shotgun (WGS) entry which is preliminary data.</text>
</comment>
<dbReference type="NCBIfam" id="TIGR00068">
    <property type="entry name" value="glyox_I"/>
    <property type="match status" value="2"/>
</dbReference>
<accession>A0A812YQX1</accession>
<dbReference type="PANTHER" id="PTHR10374:SF30">
    <property type="entry name" value="LACTOYLGLUTATHIONE LYASE"/>
    <property type="match status" value="1"/>
</dbReference>
<evidence type="ECO:0000256" key="11">
    <source>
        <dbReference type="PIRSR" id="PIRSR604361-1"/>
    </source>
</evidence>
<evidence type="ECO:0000313" key="15">
    <source>
        <dbReference type="Proteomes" id="UP000601435"/>
    </source>
</evidence>
<evidence type="ECO:0000256" key="8">
    <source>
        <dbReference type="ARBA" id="ARBA00030892"/>
    </source>
</evidence>
<keyword evidence="15" id="KW-1185">Reference proteome</keyword>
<evidence type="ECO:0000256" key="10">
    <source>
        <dbReference type="ARBA" id="ARBA00033298"/>
    </source>
</evidence>
<dbReference type="Proteomes" id="UP000601435">
    <property type="component" value="Unassembled WGS sequence"/>
</dbReference>
<evidence type="ECO:0000256" key="3">
    <source>
        <dbReference type="ARBA" id="ARBA00012081"/>
    </source>
</evidence>
<dbReference type="EMBL" id="CAJNJA010042760">
    <property type="protein sequence ID" value="CAE7786977.1"/>
    <property type="molecule type" value="Genomic_DNA"/>
</dbReference>
<dbReference type="OrthoDB" id="16820at2759"/>
<comment type="pathway">
    <text evidence="1">Secondary metabolite metabolism; methylglyoxal degradation; (R)-lactate from methylglyoxal: step 1/2.</text>
</comment>
<dbReference type="InterPro" id="IPR037523">
    <property type="entry name" value="VOC_core"/>
</dbReference>
<dbReference type="AlphaFoldDB" id="A0A812YQX1"/>
<feature type="binding site" evidence="12">
    <location>
        <position position="234"/>
    </location>
    <ligand>
        <name>Zn(2+)</name>
        <dbReference type="ChEBI" id="CHEBI:29105"/>
        <note>ligand shared between dimeric partners</note>
    </ligand>
</feature>
<feature type="binding site" evidence="12">
    <location>
        <position position="388"/>
    </location>
    <ligand>
        <name>Zn(2+)</name>
        <dbReference type="ChEBI" id="CHEBI:29105"/>
        <note>ligand shared between dimeric partners</note>
    </ligand>
</feature>
<keyword evidence="5 12" id="KW-0862">Zinc</keyword>
<dbReference type="InterPro" id="IPR004360">
    <property type="entry name" value="Glyas_Fos-R_dOase_dom"/>
</dbReference>